<dbReference type="PANTHER" id="PTHR21567">
    <property type="entry name" value="CLASP"/>
    <property type="match status" value="1"/>
</dbReference>
<evidence type="ECO:0000256" key="8">
    <source>
        <dbReference type="ARBA" id="ARBA00022618"/>
    </source>
</evidence>
<evidence type="ECO:0000256" key="3">
    <source>
        <dbReference type="ARBA" id="ARBA00004601"/>
    </source>
</evidence>
<dbReference type="GO" id="GO:0005794">
    <property type="term" value="C:Golgi apparatus"/>
    <property type="evidence" value="ECO:0007669"/>
    <property type="project" value="UniProtKB-SubCell"/>
</dbReference>
<proteinExistence type="inferred from homology"/>
<comment type="subcellular location">
    <subcellularLocation>
        <location evidence="4">Chromosome</location>
        <location evidence="4">Centromere</location>
        <location evidence="4">Kinetochore</location>
    </subcellularLocation>
    <subcellularLocation>
        <location evidence="2">Cytoplasm</location>
        <location evidence="2">Cytoskeleton</location>
        <location evidence="2">Microtubule organizing center</location>
        <location evidence="2">Centrosome</location>
    </subcellularLocation>
    <subcellularLocation>
        <location evidence="1">Cytoplasm</location>
        <location evidence="1">Cytoskeleton</location>
        <location evidence="1">Spindle</location>
    </subcellularLocation>
    <subcellularLocation>
        <location evidence="3">Golgi apparatus</location>
        <location evidence="3">trans-Golgi network</location>
    </subcellularLocation>
</comment>
<evidence type="ECO:0000256" key="10">
    <source>
        <dbReference type="ARBA" id="ARBA00022737"/>
    </source>
</evidence>
<dbReference type="InterPro" id="IPR000357">
    <property type="entry name" value="HEAT"/>
</dbReference>
<dbReference type="PANTHER" id="PTHR21567:SF30">
    <property type="entry name" value="CLIP-ASSOCIATING PROTEIN 2"/>
    <property type="match status" value="1"/>
</dbReference>
<evidence type="ECO:0000256" key="15">
    <source>
        <dbReference type="ARBA" id="ARBA00023306"/>
    </source>
</evidence>
<keyword evidence="20" id="KW-1185">Reference proteome</keyword>
<evidence type="ECO:0000259" key="18">
    <source>
        <dbReference type="SMART" id="SM01349"/>
    </source>
</evidence>
<accession>A0A9J8D3B0</accession>
<keyword evidence="13" id="KW-0333">Golgi apparatus</keyword>
<feature type="region of interest" description="Disordered" evidence="17">
    <location>
        <begin position="970"/>
        <end position="1062"/>
    </location>
</feature>
<feature type="compositionally biased region" description="Low complexity" evidence="17">
    <location>
        <begin position="349"/>
        <end position="361"/>
    </location>
</feature>
<dbReference type="InterPro" id="IPR024395">
    <property type="entry name" value="CLASP_N_dom"/>
</dbReference>
<keyword evidence="12" id="KW-0995">Kinetochore</keyword>
<keyword evidence="9" id="KW-0493">Microtubule</keyword>
<feature type="compositionally biased region" description="Polar residues" evidence="17">
    <location>
        <begin position="1030"/>
        <end position="1043"/>
    </location>
</feature>
<keyword evidence="7" id="KW-0963">Cytoplasm</keyword>
<comment type="similarity">
    <text evidence="5">Belongs to the CLASP family.</text>
</comment>
<keyword evidence="6" id="KW-0158">Chromosome</keyword>
<organism evidence="19 20">
    <name type="scientific">Cyprinus carpio carpio</name>
    <dbReference type="NCBI Taxonomy" id="630221"/>
    <lineage>
        <taxon>Eukaryota</taxon>
        <taxon>Metazoa</taxon>
        <taxon>Chordata</taxon>
        <taxon>Craniata</taxon>
        <taxon>Vertebrata</taxon>
        <taxon>Euteleostomi</taxon>
        <taxon>Actinopterygii</taxon>
        <taxon>Neopterygii</taxon>
        <taxon>Teleostei</taxon>
        <taxon>Ostariophysi</taxon>
        <taxon>Cypriniformes</taxon>
        <taxon>Cyprinidae</taxon>
        <taxon>Cyprininae</taxon>
        <taxon>Cyprinus</taxon>
    </lineage>
</organism>
<feature type="domain" description="TOG" evidence="18">
    <location>
        <begin position="647"/>
        <end position="903"/>
    </location>
</feature>
<feature type="compositionally biased region" description="Polar residues" evidence="17">
    <location>
        <begin position="996"/>
        <end position="1022"/>
    </location>
</feature>
<feature type="compositionally biased region" description="Low complexity" evidence="17">
    <location>
        <begin position="41"/>
        <end position="51"/>
    </location>
</feature>
<dbReference type="SUPFAM" id="SSF48371">
    <property type="entry name" value="ARM repeat"/>
    <property type="match status" value="1"/>
</dbReference>
<dbReference type="FunFam" id="1.25.10.10:FF:000001">
    <property type="entry name" value="CLIP-associating protein 1 isoform 2"/>
    <property type="match status" value="1"/>
</dbReference>
<keyword evidence="14" id="KW-0206">Cytoskeleton</keyword>
<dbReference type="InterPro" id="IPR016024">
    <property type="entry name" value="ARM-type_fold"/>
</dbReference>
<dbReference type="GO" id="GO:0051301">
    <property type="term" value="P:cell division"/>
    <property type="evidence" value="ECO:0007669"/>
    <property type="project" value="UniProtKB-KW"/>
</dbReference>
<feature type="compositionally biased region" description="Basic and acidic residues" evidence="17">
    <location>
        <begin position="973"/>
        <end position="987"/>
    </location>
</feature>
<feature type="compositionally biased region" description="Polar residues" evidence="17">
    <location>
        <begin position="413"/>
        <end position="428"/>
    </location>
</feature>
<dbReference type="InterPro" id="IPR057546">
    <property type="entry name" value="HEAT_GCN1"/>
</dbReference>
<dbReference type="InterPro" id="IPR034085">
    <property type="entry name" value="TOG"/>
</dbReference>
<dbReference type="FunFam" id="1.25.10.10:FF:000006">
    <property type="entry name" value="CLIP-associating protein 1 isoform 2"/>
    <property type="match status" value="1"/>
</dbReference>
<dbReference type="Gene3D" id="1.25.10.10">
    <property type="entry name" value="Leucine-rich Repeat Variant"/>
    <property type="match status" value="3"/>
</dbReference>
<keyword evidence="15" id="KW-0131">Cell cycle</keyword>
<reference evidence="19" key="2">
    <citation type="submission" date="2025-09" db="UniProtKB">
        <authorList>
            <consortium name="Ensembl"/>
        </authorList>
    </citation>
    <scope>IDENTIFICATION</scope>
</reference>
<protein>
    <submittedName>
        <fullName evidence="19">Cytoplasmic linker associated protein 2</fullName>
    </submittedName>
</protein>
<evidence type="ECO:0000256" key="16">
    <source>
        <dbReference type="ARBA" id="ARBA00023328"/>
    </source>
</evidence>
<evidence type="ECO:0000256" key="9">
    <source>
        <dbReference type="ARBA" id="ARBA00022701"/>
    </source>
</evidence>
<dbReference type="GO" id="GO:0072686">
    <property type="term" value="C:mitotic spindle"/>
    <property type="evidence" value="ECO:0007669"/>
    <property type="project" value="TreeGrafter"/>
</dbReference>
<dbReference type="GeneTree" id="ENSGT00940000155574"/>
<dbReference type="Proteomes" id="UP001108240">
    <property type="component" value="Unplaced"/>
</dbReference>
<sequence length="1303" mass="142046">MALSLSQDRSFDDDDSVDGSRPSSAQAAFKVPKVPKKPGDSASSSRRPSAPGAAKTGVSKEGAGAIDEEDFIKAFTDVPTVQIYSTRDLEDNLNKIREVLSDDKHDWDHRTNALKKFRSLLVAGAADYDCFYQHLRLLDGAFKLSAKDLRSQVVREACITVAQLSTLLGNKFDHGAEAIVPVLFNLIPNCAKVMATSGTAAIRIIIRHTHVPRLIPLITGNCTSKSVSVRRHCYEFLDLLLQEWQTHSLERHVAVLVDSIKKGIRDADSEARVEARKAYWGLRAHFPVEAESLYNSLEPSYQKTLQSCLKSSGSVASLPQSDRSSSSSQESLNRPLSKWSAAPGRVPAGSKSSGSPGSLQRSRSDVDVNAAAGAKVRHSGQVGGAGRVTAGLTPGSYASLDDASDKDGRLRTKQTLSKASGMGSSQVDSRGRTRSKMASQSQPGSRSGSPGRVLTSTALSTLSTGAQRVSAAPGSHRRSRIPRSQGCSRDSSPTRLSVAPSNISHIYNGSKGARGSRIPRPSVSQGCSREASRESSRDTSPVRSFTPLASRHYSRSTGALHAPDAFGAAGSGLGMSQSSRLSSSVSAMRVLNTGSDVEEALADALQKKPARRRYDAYGMYSDDDANSDASSACSERSYSSRNGSIPTYMRQTEDVAEVLNRCASANWSERKEGLMGLQALLKTQRTLSRVELKRLCEIFTRMFADPHSKRDSRGFGTAESGISSASFKVFSMFLETLVDFIAVHKEDLQDWLFVLLTQLLKKMGADLLGSVQAKVQKALDVTRESFPNDLQFTILMRFTVDQTQTPNLKVKVAILKYIETLTLQMEPQDFVNSSETRLAVSRIITWTTEPKSSDVRKAAQSVLISLFQLNTPEFTMLLAALPKTFQDGATKLLQNHLRNTGNTAQASMGSPLTRHTPRSPASWSSPLTSPTNISQNTSSPSAFDYDTENMNSEEIYSSLRGVSQAIQNLSVRSQEDMTEPPRKRDGDGGEEGGDQPTDSGRTALDNKTSLLNTMPLLSSSPRPTKEYQPVSYSDTSFTSSPFNKSLKDADQDAESFTDDSGVDQSEVVAELLKELSNHSERVEERKSALCELMRLIRETQLHVWDEHFKTILLLLLETLGDGEHVIRALALRVLKEILNRQPWRFKNYAELTIMKTLEAHKDPHKEVVRAAEEAASMLATSISPDQCIKVLCPIIQSADYPINLAAIKMLNKVIERLPKEGLLQMLPEIVPGLIQGYDDSESSVRKACVFCLVAIYAVIGEDLKPHLSQLSGSKLKLLNLYIKRAQSGSGGSDQSSDMGGQGL</sequence>
<dbReference type="GO" id="GO:0005813">
    <property type="term" value="C:centrosome"/>
    <property type="evidence" value="ECO:0007669"/>
    <property type="project" value="UniProtKB-SubCell"/>
</dbReference>
<keyword evidence="8" id="KW-0132">Cell division</keyword>
<evidence type="ECO:0000256" key="11">
    <source>
        <dbReference type="ARBA" id="ARBA00022776"/>
    </source>
</evidence>
<feature type="domain" description="TOG" evidence="18">
    <location>
        <begin position="88"/>
        <end position="318"/>
    </location>
</feature>
<dbReference type="InterPro" id="IPR011989">
    <property type="entry name" value="ARM-like"/>
</dbReference>
<evidence type="ECO:0000256" key="17">
    <source>
        <dbReference type="SAM" id="MobiDB-lite"/>
    </source>
</evidence>
<feature type="compositionally biased region" description="Low complexity" evidence="17">
    <location>
        <begin position="317"/>
        <end position="337"/>
    </location>
</feature>
<dbReference type="SMART" id="SM01349">
    <property type="entry name" value="TOG"/>
    <property type="match status" value="3"/>
</dbReference>
<keyword evidence="16" id="KW-0137">Centromere</keyword>
<evidence type="ECO:0000256" key="7">
    <source>
        <dbReference type="ARBA" id="ARBA00022490"/>
    </source>
</evidence>
<evidence type="ECO:0000256" key="4">
    <source>
        <dbReference type="ARBA" id="ARBA00004629"/>
    </source>
</evidence>
<dbReference type="GO" id="GO:0005881">
    <property type="term" value="C:cytoplasmic microtubule"/>
    <property type="evidence" value="ECO:0007669"/>
    <property type="project" value="TreeGrafter"/>
</dbReference>
<feature type="region of interest" description="Disordered" evidence="17">
    <location>
        <begin position="901"/>
        <end position="946"/>
    </location>
</feature>
<dbReference type="Pfam" id="PF12348">
    <property type="entry name" value="CLASP_N"/>
    <property type="match status" value="1"/>
</dbReference>
<dbReference type="GO" id="GO:0040001">
    <property type="term" value="P:establishment of mitotic spindle localization"/>
    <property type="evidence" value="ECO:0007669"/>
    <property type="project" value="TreeGrafter"/>
</dbReference>
<feature type="region of interest" description="Disordered" evidence="17">
    <location>
        <begin position="314"/>
        <end position="549"/>
    </location>
</feature>
<dbReference type="Ensembl" id="ENSCCRT00000108502.1">
    <property type="protein sequence ID" value="ENSCCRP00000176927.1"/>
    <property type="gene ID" value="ENSCCRG00000061111.1"/>
</dbReference>
<feature type="compositionally biased region" description="Acidic residues" evidence="17">
    <location>
        <begin position="1051"/>
        <end position="1061"/>
    </location>
</feature>
<evidence type="ECO:0000256" key="6">
    <source>
        <dbReference type="ARBA" id="ARBA00022454"/>
    </source>
</evidence>
<dbReference type="GO" id="GO:0008017">
    <property type="term" value="F:microtubule binding"/>
    <property type="evidence" value="ECO:0007669"/>
    <property type="project" value="TreeGrafter"/>
</dbReference>
<dbReference type="GO" id="GO:0045180">
    <property type="term" value="C:basal cortex"/>
    <property type="evidence" value="ECO:0007669"/>
    <property type="project" value="TreeGrafter"/>
</dbReference>
<keyword evidence="11" id="KW-0498">Mitosis</keyword>
<keyword evidence="10" id="KW-0677">Repeat</keyword>
<evidence type="ECO:0000256" key="1">
    <source>
        <dbReference type="ARBA" id="ARBA00004186"/>
    </source>
</evidence>
<feature type="region of interest" description="Disordered" evidence="17">
    <location>
        <begin position="1"/>
        <end position="61"/>
    </location>
</feature>
<dbReference type="FunFam" id="1.25.10.10:FF:000005">
    <property type="entry name" value="CLIP-associating protein 1 isoform 2"/>
    <property type="match status" value="1"/>
</dbReference>
<dbReference type="GO" id="GO:0005876">
    <property type="term" value="C:spindle microtubule"/>
    <property type="evidence" value="ECO:0007669"/>
    <property type="project" value="TreeGrafter"/>
</dbReference>
<evidence type="ECO:0000256" key="5">
    <source>
        <dbReference type="ARBA" id="ARBA00009549"/>
    </source>
</evidence>
<dbReference type="Pfam" id="PF23271">
    <property type="entry name" value="HEAT_GCN1"/>
    <property type="match status" value="1"/>
</dbReference>
<evidence type="ECO:0000313" key="20">
    <source>
        <dbReference type="Proteomes" id="UP001108240"/>
    </source>
</evidence>
<evidence type="ECO:0000256" key="13">
    <source>
        <dbReference type="ARBA" id="ARBA00023034"/>
    </source>
</evidence>
<evidence type="ECO:0000313" key="19">
    <source>
        <dbReference type="Ensembl" id="ENSCCRP00000176927.1"/>
    </source>
</evidence>
<evidence type="ECO:0000256" key="12">
    <source>
        <dbReference type="ARBA" id="ARBA00022838"/>
    </source>
</evidence>
<name>A0A9J8D3B0_CYPCA</name>
<dbReference type="GO" id="GO:0000776">
    <property type="term" value="C:kinetochore"/>
    <property type="evidence" value="ECO:0007669"/>
    <property type="project" value="UniProtKB-KW"/>
</dbReference>
<feature type="compositionally biased region" description="Low complexity" evidence="17">
    <location>
        <begin position="439"/>
        <end position="464"/>
    </location>
</feature>
<feature type="domain" description="TOG" evidence="18">
    <location>
        <begin position="1060"/>
        <end position="1295"/>
    </location>
</feature>
<evidence type="ECO:0000256" key="2">
    <source>
        <dbReference type="ARBA" id="ARBA00004300"/>
    </source>
</evidence>
<feature type="compositionally biased region" description="Polar residues" evidence="17">
    <location>
        <begin position="919"/>
        <end position="941"/>
    </location>
</feature>
<feature type="compositionally biased region" description="Polar residues" evidence="17">
    <location>
        <begin position="901"/>
        <end position="910"/>
    </location>
</feature>
<dbReference type="Pfam" id="PF02985">
    <property type="entry name" value="HEAT"/>
    <property type="match status" value="1"/>
</dbReference>
<reference evidence="19" key="1">
    <citation type="submission" date="2025-08" db="UniProtKB">
        <authorList>
            <consortium name="Ensembl"/>
        </authorList>
    </citation>
    <scope>IDENTIFICATION</scope>
</reference>
<evidence type="ECO:0000256" key="14">
    <source>
        <dbReference type="ARBA" id="ARBA00023212"/>
    </source>
</evidence>
<dbReference type="GO" id="GO:0090307">
    <property type="term" value="P:mitotic spindle assembly"/>
    <property type="evidence" value="ECO:0007669"/>
    <property type="project" value="TreeGrafter"/>
</dbReference>
<feature type="compositionally biased region" description="Polar residues" evidence="17">
    <location>
        <begin position="485"/>
        <end position="507"/>
    </location>
</feature>